<evidence type="ECO:0000313" key="6">
    <source>
        <dbReference type="EMBL" id="ADY60025.1"/>
    </source>
</evidence>
<dbReference type="RefSeq" id="WP_013628749.1">
    <property type="nucleotide sequence ID" value="NC_015174.1"/>
</dbReference>
<name>F0SNU9_RUBBR</name>
<organism evidence="6 7">
    <name type="scientific">Rubinisphaera brasiliensis (strain ATCC 49424 / DSM 5305 / JCM 21570 / IAM 15109 / NBRC 103401 / IFAM 1448)</name>
    <name type="common">Planctomyces brasiliensis</name>
    <dbReference type="NCBI Taxonomy" id="756272"/>
    <lineage>
        <taxon>Bacteria</taxon>
        <taxon>Pseudomonadati</taxon>
        <taxon>Planctomycetota</taxon>
        <taxon>Planctomycetia</taxon>
        <taxon>Planctomycetales</taxon>
        <taxon>Planctomycetaceae</taxon>
        <taxon>Rubinisphaera</taxon>
    </lineage>
</organism>
<evidence type="ECO:0000256" key="4">
    <source>
        <dbReference type="RuleBase" id="RU367119"/>
    </source>
</evidence>
<proteinExistence type="inferred from homology"/>
<dbReference type="GO" id="GO:0006817">
    <property type="term" value="P:phosphate ion transport"/>
    <property type="evidence" value="ECO:0007669"/>
    <property type="project" value="UniProtKB-UniRule"/>
</dbReference>
<dbReference type="SUPFAM" id="SSF53850">
    <property type="entry name" value="Periplasmic binding protein-like II"/>
    <property type="match status" value="1"/>
</dbReference>
<dbReference type="KEGG" id="pbs:Plabr_2424"/>
<evidence type="ECO:0000313" key="7">
    <source>
        <dbReference type="Proteomes" id="UP000006860"/>
    </source>
</evidence>
<comment type="similarity">
    <text evidence="1 4">Belongs to the PstS family.</text>
</comment>
<dbReference type="STRING" id="756272.Plabr_2424"/>
<dbReference type="GO" id="GO:0042301">
    <property type="term" value="F:phosphate ion binding"/>
    <property type="evidence" value="ECO:0007669"/>
    <property type="project" value="UniProtKB-UniRule"/>
</dbReference>
<feature type="domain" description="PBP" evidence="5">
    <location>
        <begin position="37"/>
        <end position="294"/>
    </location>
</feature>
<keyword evidence="3" id="KW-0732">Signal</keyword>
<dbReference type="HOGENOM" id="CLU_026228_1_0_0"/>
<gene>
    <name evidence="6" type="ordered locus">Plabr_2424</name>
</gene>
<evidence type="ECO:0000256" key="2">
    <source>
        <dbReference type="ARBA" id="ARBA00022448"/>
    </source>
</evidence>
<sequence>MRNNWKSFVLALGVSCGLIAGCEQPSENGMGGGGAAGTGYVVQIAGSSTVSPVSSAVAEEADNALGIKATVETTGTGPGMEKLSRKECDISGASRPIKDSEVEKCQANGVEPIEFEICIDGLSVVVNPENDWCECLSVDQLKKLWEYESGVKKWSDLNPEWPEEEIKLFGPDHESGTFDYFNEVIIGDVPEGQSPCRTDYTQSVNDTTLVDGVKGSKYALGYFGYAYYVMNKDQLKVIGIANKDDKSDCVAPSETTIGDGSYAPLSRPLFIYVNKEALQTKPEVKQFVEYYLNDGQAQVGDVGYIELPADRLEASRKKLAENAEGSHDDHAEEAAE</sequence>
<dbReference type="Pfam" id="PF12849">
    <property type="entry name" value="PBP_like_2"/>
    <property type="match status" value="1"/>
</dbReference>
<dbReference type="eggNOG" id="COG0226">
    <property type="taxonomic scope" value="Bacteria"/>
</dbReference>
<reference evidence="7" key="1">
    <citation type="submission" date="2011-02" db="EMBL/GenBank/DDBJ databases">
        <title>The complete genome of Planctomyces brasiliensis DSM 5305.</title>
        <authorList>
            <person name="Lucas S."/>
            <person name="Copeland A."/>
            <person name="Lapidus A."/>
            <person name="Bruce D."/>
            <person name="Goodwin L."/>
            <person name="Pitluck S."/>
            <person name="Kyrpides N."/>
            <person name="Mavromatis K."/>
            <person name="Pagani I."/>
            <person name="Ivanova N."/>
            <person name="Ovchinnikova G."/>
            <person name="Lu M."/>
            <person name="Detter J.C."/>
            <person name="Han C."/>
            <person name="Land M."/>
            <person name="Hauser L."/>
            <person name="Markowitz V."/>
            <person name="Cheng J.-F."/>
            <person name="Hugenholtz P."/>
            <person name="Woyke T."/>
            <person name="Wu D."/>
            <person name="Tindall B."/>
            <person name="Pomrenke H.G."/>
            <person name="Brambilla E."/>
            <person name="Klenk H.-P."/>
            <person name="Eisen J.A."/>
        </authorList>
    </citation>
    <scope>NUCLEOTIDE SEQUENCE [LARGE SCALE GENOMIC DNA]</scope>
    <source>
        <strain evidence="7">ATCC 49424 / DSM 5305 / JCM 21570 / NBRC 103401 / IFAM 1448</strain>
    </source>
</reference>
<keyword evidence="7" id="KW-1185">Reference proteome</keyword>
<dbReference type="EMBL" id="CP002546">
    <property type="protein sequence ID" value="ADY60025.1"/>
    <property type="molecule type" value="Genomic_DNA"/>
</dbReference>
<dbReference type="InterPro" id="IPR011862">
    <property type="entry name" value="Phos-bd"/>
</dbReference>
<accession>F0SNU9</accession>
<dbReference type="Proteomes" id="UP000006860">
    <property type="component" value="Chromosome"/>
</dbReference>
<dbReference type="OrthoDB" id="9790048at2"/>
<comment type="function">
    <text evidence="4">Involved in the system for phosphate transport across the cytoplasmic membrane.</text>
</comment>
<dbReference type="CDD" id="cd13654">
    <property type="entry name" value="PBP2_phosphate_like_2"/>
    <property type="match status" value="1"/>
</dbReference>
<keyword evidence="4" id="KW-0592">Phosphate transport</keyword>
<dbReference type="AlphaFoldDB" id="F0SNU9"/>
<dbReference type="PANTHER" id="PTHR30570:SF1">
    <property type="entry name" value="PHOSPHATE-BINDING PROTEIN PSTS"/>
    <property type="match status" value="1"/>
</dbReference>
<dbReference type="Gene3D" id="3.40.190.10">
    <property type="entry name" value="Periplasmic binding protein-like II"/>
    <property type="match status" value="2"/>
</dbReference>
<dbReference type="NCBIfam" id="TIGR02136">
    <property type="entry name" value="ptsS_2"/>
    <property type="match status" value="1"/>
</dbReference>
<keyword evidence="2 4" id="KW-0813">Transport</keyword>
<evidence type="ECO:0000259" key="5">
    <source>
        <dbReference type="Pfam" id="PF12849"/>
    </source>
</evidence>
<dbReference type="InterPro" id="IPR024370">
    <property type="entry name" value="PBP_domain"/>
</dbReference>
<dbReference type="InterPro" id="IPR050811">
    <property type="entry name" value="Phosphate_ABC_transporter"/>
</dbReference>
<dbReference type="PANTHER" id="PTHR30570">
    <property type="entry name" value="PERIPLASMIC PHOSPHATE BINDING COMPONENT OF PHOSPHATE ABC TRANSPORTER"/>
    <property type="match status" value="1"/>
</dbReference>
<protein>
    <recommendedName>
        <fullName evidence="4">Phosphate-binding protein</fullName>
    </recommendedName>
</protein>
<evidence type="ECO:0000256" key="1">
    <source>
        <dbReference type="ARBA" id="ARBA00008725"/>
    </source>
</evidence>
<dbReference type="PROSITE" id="PS51257">
    <property type="entry name" value="PROKAR_LIPOPROTEIN"/>
    <property type="match status" value="1"/>
</dbReference>
<evidence type="ECO:0000256" key="3">
    <source>
        <dbReference type="ARBA" id="ARBA00022729"/>
    </source>
</evidence>